<dbReference type="AlphaFoldDB" id="A0A5K7YMY7"/>
<proteinExistence type="predicted"/>
<organism evidence="2 3">
    <name type="scientific">Desulfosarcina alkanivorans</name>
    <dbReference type="NCBI Taxonomy" id="571177"/>
    <lineage>
        <taxon>Bacteria</taxon>
        <taxon>Pseudomonadati</taxon>
        <taxon>Thermodesulfobacteriota</taxon>
        <taxon>Desulfobacteria</taxon>
        <taxon>Desulfobacterales</taxon>
        <taxon>Desulfosarcinaceae</taxon>
        <taxon>Desulfosarcina</taxon>
    </lineage>
</organism>
<accession>A0A5K7YMY7</accession>
<feature type="domain" description="ISXO2-like transposase" evidence="1">
    <location>
        <begin position="12"/>
        <end position="102"/>
    </location>
</feature>
<evidence type="ECO:0000313" key="2">
    <source>
        <dbReference type="EMBL" id="BBO69783.1"/>
    </source>
</evidence>
<name>A0A5K7YMY7_9BACT</name>
<dbReference type="Pfam" id="PF12762">
    <property type="entry name" value="DDE_Tnp_IS1595"/>
    <property type="match status" value="1"/>
</dbReference>
<dbReference type="EMBL" id="AP021874">
    <property type="protein sequence ID" value="BBO69783.1"/>
    <property type="molecule type" value="Genomic_DNA"/>
</dbReference>
<evidence type="ECO:0000259" key="1">
    <source>
        <dbReference type="Pfam" id="PF12762"/>
    </source>
</evidence>
<dbReference type="Proteomes" id="UP000427906">
    <property type="component" value="Chromosome"/>
</dbReference>
<gene>
    <name evidence="2" type="ORF">DSCA_37130</name>
</gene>
<sequence length="148" mass="17539">MVRIRLLIALDCTGYSLETFILDNIEPGATIATGDWRSYNIIDNEQYRREITNQSKSRDYDKLYGAHLITTLVKRLIRGKDQGRFEPKYLQNCLDEYVFRFNRRKSRNIGKKFMRIVQQALRTPRITWLQIPWDLDPISEYYALTGAL</sequence>
<dbReference type="InterPro" id="IPR024445">
    <property type="entry name" value="Tnp_ISXO2-like"/>
</dbReference>
<dbReference type="RefSeq" id="WP_155317789.1">
    <property type="nucleotide sequence ID" value="NZ_AP021874.1"/>
</dbReference>
<reference evidence="2 3" key="1">
    <citation type="submission" date="2019-11" db="EMBL/GenBank/DDBJ databases">
        <title>Comparative genomics of hydrocarbon-degrading Desulfosarcina strains.</title>
        <authorList>
            <person name="Watanabe M."/>
            <person name="Kojima H."/>
            <person name="Fukui M."/>
        </authorList>
    </citation>
    <scope>NUCLEOTIDE SEQUENCE [LARGE SCALE GENOMIC DNA]</scope>
    <source>
        <strain evidence="2 3">PL12</strain>
    </source>
</reference>
<evidence type="ECO:0000313" key="3">
    <source>
        <dbReference type="Proteomes" id="UP000427906"/>
    </source>
</evidence>
<keyword evidence="3" id="KW-1185">Reference proteome</keyword>
<protein>
    <recommendedName>
        <fullName evidence="1">ISXO2-like transposase domain-containing protein</fullName>
    </recommendedName>
</protein>
<dbReference type="KEGG" id="dalk:DSCA_37130"/>
<dbReference type="OrthoDB" id="5417360at2"/>